<dbReference type="InterPro" id="IPR003593">
    <property type="entry name" value="AAA+_ATPase"/>
</dbReference>
<accession>A0A0F9HTE0</accession>
<evidence type="ECO:0000259" key="3">
    <source>
        <dbReference type="PROSITE" id="PS00662"/>
    </source>
</evidence>
<feature type="domain" description="Bacterial type II secretion system protein E" evidence="3">
    <location>
        <begin position="360"/>
        <end position="374"/>
    </location>
</feature>
<dbReference type="CDD" id="cd01129">
    <property type="entry name" value="PulE-GspE-like"/>
    <property type="match status" value="1"/>
</dbReference>
<dbReference type="Gene3D" id="3.30.450.90">
    <property type="match status" value="1"/>
</dbReference>
<gene>
    <name evidence="4" type="ORF">LCGC14_1959420</name>
</gene>
<dbReference type="InterPro" id="IPR027417">
    <property type="entry name" value="P-loop_NTPase"/>
</dbReference>
<dbReference type="SUPFAM" id="SSF52540">
    <property type="entry name" value="P-loop containing nucleoside triphosphate hydrolases"/>
    <property type="match status" value="1"/>
</dbReference>
<dbReference type="Pfam" id="PF05157">
    <property type="entry name" value="MshEN"/>
    <property type="match status" value="1"/>
</dbReference>
<dbReference type="PANTHER" id="PTHR30258:SF2">
    <property type="entry name" value="COMG OPERON PROTEIN 1"/>
    <property type="match status" value="1"/>
</dbReference>
<evidence type="ECO:0000256" key="2">
    <source>
        <dbReference type="ARBA" id="ARBA00022840"/>
    </source>
</evidence>
<dbReference type="Pfam" id="PF00437">
    <property type="entry name" value="T2SSE"/>
    <property type="match status" value="1"/>
</dbReference>
<dbReference type="Gene3D" id="3.40.50.300">
    <property type="entry name" value="P-loop containing nucleotide triphosphate hydrolases"/>
    <property type="match status" value="1"/>
</dbReference>
<dbReference type="SMART" id="SM00382">
    <property type="entry name" value="AAA"/>
    <property type="match status" value="1"/>
</dbReference>
<dbReference type="GO" id="GO:0016887">
    <property type="term" value="F:ATP hydrolysis activity"/>
    <property type="evidence" value="ECO:0007669"/>
    <property type="project" value="TreeGrafter"/>
</dbReference>
<proteinExistence type="predicted"/>
<sequence length="562" mass="62393">MVQSELDEFLQEQRKAAEERAARKRAEKLSLDYLDLISVSAPTEIKAMELIKEEDARRGKLVPVQLIRKKLIVAVFNPSLPEAVKLIKQLEKNYTVTVVIATESGLRHAWSYYQYVKETPKHVSGAVTIDPERIQQIQQDIQTLKNFTSALETFKNPQISRVLELVLGGAVALGASDIHLEPGKEANFVRIRIDGMLHIVSVNMSEKLYHALVSRIKLLSNLKLNIKDEAQDGRFTINLPKRDIEIRSSVIPSEYGETVVMRLLDPGALDVSLEKLGWRKDDLEIIKQETSKPNGLILNTGPTGSGKTTTLYAFLKQANKPEIKIITVEDPVEYHLDGVSQTQVDPDAGYTFASGLRSILRQDPDIILIGEIRDKETAGIALNASLTGHLVFSTLHTNDAVGAVPRLIDLGAKPNILGPALSVVIAQRLVRKLCPACKEAVGADTIKREVIDAFLNSLPKRVDRAPYKNPTIYKSVGCTECNNIGYKGRTSIFELFVISEPIEQAIYKSPTELELKELARTQGMVTMQEDGVLKIFQGITDIAEVERLTGSIVWTQTKNTSI</sequence>
<name>A0A0F9HTE0_9ZZZZ</name>
<dbReference type="GO" id="GO:0005524">
    <property type="term" value="F:ATP binding"/>
    <property type="evidence" value="ECO:0007669"/>
    <property type="project" value="UniProtKB-KW"/>
</dbReference>
<keyword evidence="1" id="KW-0547">Nucleotide-binding</keyword>
<dbReference type="PANTHER" id="PTHR30258">
    <property type="entry name" value="TYPE II SECRETION SYSTEM PROTEIN GSPE-RELATED"/>
    <property type="match status" value="1"/>
</dbReference>
<keyword evidence="2" id="KW-0067">ATP-binding</keyword>
<reference evidence="4" key="1">
    <citation type="journal article" date="2015" name="Nature">
        <title>Complex archaea that bridge the gap between prokaryotes and eukaryotes.</title>
        <authorList>
            <person name="Spang A."/>
            <person name="Saw J.H."/>
            <person name="Jorgensen S.L."/>
            <person name="Zaremba-Niedzwiedzka K."/>
            <person name="Martijn J."/>
            <person name="Lind A.E."/>
            <person name="van Eijk R."/>
            <person name="Schleper C."/>
            <person name="Guy L."/>
            <person name="Ettema T.J."/>
        </authorList>
    </citation>
    <scope>NUCLEOTIDE SEQUENCE</scope>
</reference>
<dbReference type="AlphaFoldDB" id="A0A0F9HTE0"/>
<dbReference type="InterPro" id="IPR037257">
    <property type="entry name" value="T2SS_E_N_sf"/>
</dbReference>
<protein>
    <recommendedName>
        <fullName evidence="3">Bacterial type II secretion system protein E domain-containing protein</fullName>
    </recommendedName>
</protein>
<dbReference type="GO" id="GO:0005886">
    <property type="term" value="C:plasma membrane"/>
    <property type="evidence" value="ECO:0007669"/>
    <property type="project" value="TreeGrafter"/>
</dbReference>
<dbReference type="InterPro" id="IPR007831">
    <property type="entry name" value="T2SS_GspE_N"/>
</dbReference>
<dbReference type="SUPFAM" id="SSF160246">
    <property type="entry name" value="EspE N-terminal domain-like"/>
    <property type="match status" value="1"/>
</dbReference>
<dbReference type="Gene3D" id="3.30.300.160">
    <property type="entry name" value="Type II secretion system, protein E, N-terminal domain"/>
    <property type="match status" value="1"/>
</dbReference>
<dbReference type="EMBL" id="LAZR01021539">
    <property type="protein sequence ID" value="KKL84970.1"/>
    <property type="molecule type" value="Genomic_DNA"/>
</dbReference>
<dbReference type="InterPro" id="IPR001482">
    <property type="entry name" value="T2SS/T4SS_dom"/>
</dbReference>
<comment type="caution">
    <text evidence="4">The sequence shown here is derived from an EMBL/GenBank/DDBJ whole genome shotgun (WGS) entry which is preliminary data.</text>
</comment>
<dbReference type="PROSITE" id="PS00662">
    <property type="entry name" value="T2SP_E"/>
    <property type="match status" value="1"/>
</dbReference>
<evidence type="ECO:0000256" key="1">
    <source>
        <dbReference type="ARBA" id="ARBA00022741"/>
    </source>
</evidence>
<organism evidence="4">
    <name type="scientific">marine sediment metagenome</name>
    <dbReference type="NCBI Taxonomy" id="412755"/>
    <lineage>
        <taxon>unclassified sequences</taxon>
        <taxon>metagenomes</taxon>
        <taxon>ecological metagenomes</taxon>
    </lineage>
</organism>
<evidence type="ECO:0000313" key="4">
    <source>
        <dbReference type="EMBL" id="KKL84970.1"/>
    </source>
</evidence>